<dbReference type="InterPro" id="IPR007497">
    <property type="entry name" value="SIMPL/DUF541"/>
</dbReference>
<organism evidence="2 3">
    <name type="scientific">Flavobacterium seoulense</name>
    <dbReference type="NCBI Taxonomy" id="1492738"/>
    <lineage>
        <taxon>Bacteria</taxon>
        <taxon>Pseudomonadati</taxon>
        <taxon>Bacteroidota</taxon>
        <taxon>Flavobacteriia</taxon>
        <taxon>Flavobacteriales</taxon>
        <taxon>Flavobacteriaceae</taxon>
        <taxon>Flavobacterium</taxon>
    </lineage>
</organism>
<gene>
    <name evidence="2" type="ORF">FEM21_26410</name>
</gene>
<keyword evidence="1" id="KW-0812">Transmembrane</keyword>
<keyword evidence="1" id="KW-1133">Transmembrane helix</keyword>
<dbReference type="RefSeq" id="WP_035661082.1">
    <property type="nucleotide sequence ID" value="NZ_JNCA01000025.1"/>
</dbReference>
<comment type="caution">
    <text evidence="2">The sequence shown here is derived from an EMBL/GenBank/DDBJ whole genome shotgun (WGS) entry which is preliminary data.</text>
</comment>
<dbReference type="Gene3D" id="3.30.110.170">
    <property type="entry name" value="Protein of unknown function (DUF541), domain 1"/>
    <property type="match status" value="1"/>
</dbReference>
<dbReference type="eggNOG" id="COG2859">
    <property type="taxonomic scope" value="Bacteria"/>
</dbReference>
<dbReference type="EMBL" id="JNCA01000025">
    <property type="protein sequence ID" value="KDN54266.1"/>
    <property type="molecule type" value="Genomic_DNA"/>
</dbReference>
<evidence type="ECO:0008006" key="4">
    <source>
        <dbReference type="Google" id="ProtNLM"/>
    </source>
</evidence>
<protein>
    <recommendedName>
        <fullName evidence="4">SIMPL domain-containing protein</fullName>
    </recommendedName>
</protein>
<keyword evidence="3" id="KW-1185">Reference proteome</keyword>
<dbReference type="STRING" id="1492738.FEM21_26410"/>
<name>A0A066WKA0_9FLAO</name>
<accession>A0A066WKA0</accession>
<dbReference type="PANTHER" id="PTHR34387">
    <property type="entry name" value="SLR1258 PROTEIN"/>
    <property type="match status" value="1"/>
</dbReference>
<dbReference type="OrthoDB" id="9785289at2"/>
<dbReference type="PATRIC" id="fig|1492738.3.peg.2627"/>
<proteinExistence type="predicted"/>
<dbReference type="PIRSF" id="PIRSF029033">
    <property type="entry name" value="UCP029033"/>
    <property type="match status" value="1"/>
</dbReference>
<dbReference type="InterPro" id="IPR016907">
    <property type="entry name" value="UCP029033"/>
</dbReference>
<dbReference type="PANTHER" id="PTHR34387:SF2">
    <property type="entry name" value="SLR1258 PROTEIN"/>
    <property type="match status" value="1"/>
</dbReference>
<dbReference type="Gene3D" id="3.30.70.2970">
    <property type="entry name" value="Protein of unknown function (DUF541), domain 2"/>
    <property type="match status" value="1"/>
</dbReference>
<feature type="transmembrane region" description="Helical" evidence="1">
    <location>
        <begin position="6"/>
        <end position="23"/>
    </location>
</feature>
<dbReference type="GO" id="GO:0006974">
    <property type="term" value="P:DNA damage response"/>
    <property type="evidence" value="ECO:0007669"/>
    <property type="project" value="TreeGrafter"/>
</dbReference>
<dbReference type="Pfam" id="PF04402">
    <property type="entry name" value="SIMPL"/>
    <property type="match status" value="1"/>
</dbReference>
<keyword evidence="1" id="KW-0472">Membrane</keyword>
<reference evidence="2 3" key="1">
    <citation type="submission" date="2014-05" db="EMBL/GenBank/DDBJ databases">
        <title>Genome Sequence of Flavobacterium sp. EM1321.</title>
        <authorList>
            <person name="Shin S.-K."/>
            <person name="Yi H."/>
        </authorList>
    </citation>
    <scope>NUCLEOTIDE SEQUENCE [LARGE SCALE GENOMIC DNA]</scope>
    <source>
        <strain evidence="2 3">EM1321</strain>
    </source>
</reference>
<dbReference type="Proteomes" id="UP000027064">
    <property type="component" value="Unassembled WGS sequence"/>
</dbReference>
<evidence type="ECO:0000313" key="2">
    <source>
        <dbReference type="EMBL" id="KDN54266.1"/>
    </source>
</evidence>
<sequence>MLKNNLNVIIIAVAIITSSYLFSNAFQNRNKNTDTISVTGLGKTDFVSDLIVWNGSFSRKSSTLKEAYASLDADRDKIKSYLSSKGIAPNEIVFSAVNFNKEYQSTYNENGTLRENIFTGFSLTQSVSIQSKEVNKIEELSRQSSELINSGIEFYSSAPEYYYTKLAELKIKMIAEATKDASTRAKSIAENADASLGNLKKSDMGVFQIIGQNSSEDYSYGGSFNTQSKNKTATITVKLVYQVD</sequence>
<dbReference type="AlphaFoldDB" id="A0A066WKA0"/>
<dbReference type="InterPro" id="IPR052022">
    <property type="entry name" value="26kDa_periplasmic_antigen"/>
</dbReference>
<evidence type="ECO:0000313" key="3">
    <source>
        <dbReference type="Proteomes" id="UP000027064"/>
    </source>
</evidence>
<evidence type="ECO:0000256" key="1">
    <source>
        <dbReference type="SAM" id="Phobius"/>
    </source>
</evidence>